<dbReference type="Pfam" id="PF25944">
    <property type="entry name" value="Beta-barrel_RND"/>
    <property type="match status" value="1"/>
</dbReference>
<gene>
    <name evidence="9" type="ORF">AB5I84_08935</name>
</gene>
<feature type="domain" description="Multidrug resistance protein MdtA-like alpha-helical hairpin" evidence="5">
    <location>
        <begin position="67"/>
        <end position="135"/>
    </location>
</feature>
<dbReference type="InterPro" id="IPR058625">
    <property type="entry name" value="MdtA-like_BSH"/>
</dbReference>
<evidence type="ECO:0000256" key="4">
    <source>
        <dbReference type="SAM" id="MobiDB-lite"/>
    </source>
</evidence>
<evidence type="ECO:0000259" key="6">
    <source>
        <dbReference type="Pfam" id="PF25917"/>
    </source>
</evidence>
<evidence type="ECO:0000313" key="9">
    <source>
        <dbReference type="EMBL" id="MEY1662270.1"/>
    </source>
</evidence>
<dbReference type="EMBL" id="JBGCUO010000001">
    <property type="protein sequence ID" value="MEY1662270.1"/>
    <property type="molecule type" value="Genomic_DNA"/>
</dbReference>
<dbReference type="PANTHER" id="PTHR30158:SF3">
    <property type="entry name" value="MULTIDRUG EFFLUX PUMP SUBUNIT ACRA-RELATED"/>
    <property type="match status" value="1"/>
</dbReference>
<organism evidence="9 10">
    <name type="scientific">Isoalcanivorax beigongshangi</name>
    <dbReference type="NCBI Taxonomy" id="3238810"/>
    <lineage>
        <taxon>Bacteria</taxon>
        <taxon>Pseudomonadati</taxon>
        <taxon>Pseudomonadota</taxon>
        <taxon>Gammaproteobacteria</taxon>
        <taxon>Oceanospirillales</taxon>
        <taxon>Alcanivoracaceae</taxon>
        <taxon>Isoalcanivorax</taxon>
    </lineage>
</organism>
<feature type="coiled-coil region" evidence="3">
    <location>
        <begin position="104"/>
        <end position="131"/>
    </location>
</feature>
<dbReference type="InterPro" id="IPR058624">
    <property type="entry name" value="MdtA-like_HH"/>
</dbReference>
<dbReference type="Proteomes" id="UP001562065">
    <property type="component" value="Unassembled WGS sequence"/>
</dbReference>
<evidence type="ECO:0000256" key="2">
    <source>
        <dbReference type="ARBA" id="ARBA00009477"/>
    </source>
</evidence>
<feature type="domain" description="Multidrug resistance protein MdtA-like barrel-sandwich hybrid" evidence="6">
    <location>
        <begin position="26"/>
        <end position="167"/>
    </location>
</feature>
<dbReference type="Pfam" id="PF25876">
    <property type="entry name" value="HH_MFP_RND"/>
    <property type="match status" value="1"/>
</dbReference>
<evidence type="ECO:0000256" key="1">
    <source>
        <dbReference type="ARBA" id="ARBA00004519"/>
    </source>
</evidence>
<dbReference type="PANTHER" id="PTHR30158">
    <property type="entry name" value="ACRA/E-RELATED COMPONENT OF DRUG EFFLUX TRANSPORTER"/>
    <property type="match status" value="1"/>
</dbReference>
<feature type="domain" description="Multidrug resistance protein MdtA-like C-terminal permuted SH3" evidence="8">
    <location>
        <begin position="266"/>
        <end position="328"/>
    </location>
</feature>
<keyword evidence="3" id="KW-0175">Coiled coil</keyword>
<dbReference type="Gene3D" id="2.40.30.170">
    <property type="match status" value="1"/>
</dbReference>
<feature type="compositionally biased region" description="Polar residues" evidence="4">
    <location>
        <begin position="336"/>
        <end position="356"/>
    </location>
</feature>
<evidence type="ECO:0000256" key="3">
    <source>
        <dbReference type="SAM" id="Coils"/>
    </source>
</evidence>
<keyword evidence="10" id="KW-1185">Reference proteome</keyword>
<dbReference type="Gene3D" id="2.40.420.20">
    <property type="match status" value="1"/>
</dbReference>
<dbReference type="NCBIfam" id="TIGR01730">
    <property type="entry name" value="RND_mfp"/>
    <property type="match status" value="1"/>
</dbReference>
<comment type="similarity">
    <text evidence="2">Belongs to the membrane fusion protein (MFP) (TC 8.A.1) family.</text>
</comment>
<dbReference type="InterPro" id="IPR006143">
    <property type="entry name" value="RND_pump_MFP"/>
</dbReference>
<proteinExistence type="inferred from homology"/>
<evidence type="ECO:0000259" key="5">
    <source>
        <dbReference type="Pfam" id="PF25876"/>
    </source>
</evidence>
<feature type="domain" description="Multidrug resistance protein MdtA-like beta-barrel" evidence="7">
    <location>
        <begin position="172"/>
        <end position="262"/>
    </location>
</feature>
<name>A0ABV4AHG5_9GAMM</name>
<protein>
    <submittedName>
        <fullName evidence="9">Efflux RND transporter periplasmic adaptor subunit</fullName>
    </submittedName>
</protein>
<dbReference type="Pfam" id="PF25917">
    <property type="entry name" value="BSH_RND"/>
    <property type="match status" value="1"/>
</dbReference>
<dbReference type="InterPro" id="IPR058626">
    <property type="entry name" value="MdtA-like_b-barrel"/>
</dbReference>
<dbReference type="RefSeq" id="WP_369455506.1">
    <property type="nucleotide sequence ID" value="NZ_JBGCUO010000001.1"/>
</dbReference>
<evidence type="ECO:0000259" key="8">
    <source>
        <dbReference type="Pfam" id="PF25967"/>
    </source>
</evidence>
<sequence length="356" mass="38964">MGYITLRSQSLTLDQQLPGRTTAYQVAEVRPQVSGVIQKRLFEEGAEVNAGDPLYQIDDRLYRAEVRNAQANLARARATAQSSQLTIQRIEKLATVKAVSEQEHDEARARHQESQAAVASAEAALQSAQINLDYALIRAPISGRTGRSSVTAGALVTANQAQTLTTIRQLDPIYVDLTQSHRQLQQLREAWSSGQLEQVSDDEARVVLALEDGTVYRHAGRMQFSEYAVDESTNSVTLRALFPNPDGDLLPGMFVRARLPEGTRDNTILVPQKALVRDPRGNGFVWVIRADNTLERRAVTAPRAVGSDWLVTEGLSDGERIVVDGMQRAQPEMPVTPTSQDPGNNANTASSPKSGK</sequence>
<feature type="region of interest" description="Disordered" evidence="4">
    <location>
        <begin position="327"/>
        <end position="356"/>
    </location>
</feature>
<evidence type="ECO:0000259" key="7">
    <source>
        <dbReference type="Pfam" id="PF25944"/>
    </source>
</evidence>
<dbReference type="Pfam" id="PF25967">
    <property type="entry name" value="RND-MFP_C"/>
    <property type="match status" value="1"/>
</dbReference>
<reference evidence="9 10" key="1">
    <citation type="submission" date="2024-07" db="EMBL/GenBank/DDBJ databases">
        <authorList>
            <person name="Ren Q."/>
        </authorList>
    </citation>
    <scope>NUCLEOTIDE SEQUENCE [LARGE SCALE GENOMIC DNA]</scope>
    <source>
        <strain evidence="9 10">REN37</strain>
    </source>
</reference>
<comment type="caution">
    <text evidence="9">The sequence shown here is derived from an EMBL/GenBank/DDBJ whole genome shotgun (WGS) entry which is preliminary data.</text>
</comment>
<comment type="subcellular location">
    <subcellularLocation>
        <location evidence="1">Cell inner membrane</location>
        <topology evidence="1">Lipid-anchor</topology>
    </subcellularLocation>
</comment>
<dbReference type="SUPFAM" id="SSF111369">
    <property type="entry name" value="HlyD-like secretion proteins"/>
    <property type="match status" value="1"/>
</dbReference>
<accession>A0ABV4AHG5</accession>
<dbReference type="Gene3D" id="2.40.50.100">
    <property type="match status" value="1"/>
</dbReference>
<dbReference type="Gene3D" id="1.10.287.470">
    <property type="entry name" value="Helix hairpin bin"/>
    <property type="match status" value="1"/>
</dbReference>
<evidence type="ECO:0000313" key="10">
    <source>
        <dbReference type="Proteomes" id="UP001562065"/>
    </source>
</evidence>
<dbReference type="InterPro" id="IPR058627">
    <property type="entry name" value="MdtA-like_C"/>
</dbReference>